<keyword evidence="2" id="KW-0732">Signal</keyword>
<proteinExistence type="predicted"/>
<reference evidence="3 4" key="1">
    <citation type="submission" date="2017-08" db="EMBL/GenBank/DDBJ databases">
        <authorList>
            <person name="de Groot N.N."/>
        </authorList>
    </citation>
    <scope>NUCLEOTIDE SEQUENCE [LARGE SCALE GENOMIC DNA]</scope>
    <source>
        <strain evidence="3 4">JC228</strain>
    </source>
</reference>
<dbReference type="InterPro" id="IPR036785">
    <property type="entry name" value="YkyA-like_sf"/>
</dbReference>
<feature type="signal peptide" evidence="2">
    <location>
        <begin position="1"/>
        <end position="21"/>
    </location>
</feature>
<dbReference type="Proteomes" id="UP000219546">
    <property type="component" value="Unassembled WGS sequence"/>
</dbReference>
<dbReference type="EMBL" id="OAOP01000008">
    <property type="protein sequence ID" value="SNX73881.1"/>
    <property type="molecule type" value="Genomic_DNA"/>
</dbReference>
<feature type="coiled-coil region" evidence="1">
    <location>
        <begin position="165"/>
        <end position="209"/>
    </location>
</feature>
<dbReference type="PROSITE" id="PS51257">
    <property type="entry name" value="PROKAR_LIPOPROTEIN"/>
    <property type="match status" value="1"/>
</dbReference>
<keyword evidence="4" id="KW-1185">Reference proteome</keyword>
<keyword evidence="1" id="KW-0175">Coiled coil</keyword>
<dbReference type="Gene3D" id="1.20.120.570">
    <property type="entry name" value="YkyA-like"/>
    <property type="match status" value="1"/>
</dbReference>
<gene>
    <name evidence="3" type="ORF">SAMN05877753_10811</name>
</gene>
<keyword evidence="3" id="KW-0449">Lipoprotein</keyword>
<protein>
    <submittedName>
        <fullName evidence="3">Putative cell-wall binding lipoprotein</fullName>
    </submittedName>
</protein>
<accession>A0A285D245</accession>
<name>A0A285D245_9BACI</name>
<evidence type="ECO:0000313" key="4">
    <source>
        <dbReference type="Proteomes" id="UP000219546"/>
    </source>
</evidence>
<dbReference type="OrthoDB" id="2576511at2"/>
<dbReference type="SUPFAM" id="SSF140423">
    <property type="entry name" value="MW0975(SA0943)-like"/>
    <property type="match status" value="1"/>
</dbReference>
<evidence type="ECO:0000313" key="3">
    <source>
        <dbReference type="EMBL" id="SNX73881.1"/>
    </source>
</evidence>
<dbReference type="InterPro" id="IPR019454">
    <property type="entry name" value="Lipoprot_YkyA-like"/>
</dbReference>
<evidence type="ECO:0000256" key="2">
    <source>
        <dbReference type="SAM" id="SignalP"/>
    </source>
</evidence>
<dbReference type="RefSeq" id="WP_097159660.1">
    <property type="nucleotide sequence ID" value="NZ_JBEPMQ010000008.1"/>
</dbReference>
<organism evidence="3 4">
    <name type="scientific">Bacillus oleivorans</name>
    <dbReference type="NCBI Taxonomy" id="1448271"/>
    <lineage>
        <taxon>Bacteria</taxon>
        <taxon>Bacillati</taxon>
        <taxon>Bacillota</taxon>
        <taxon>Bacilli</taxon>
        <taxon>Bacillales</taxon>
        <taxon>Bacillaceae</taxon>
        <taxon>Bacillus</taxon>
    </lineage>
</organism>
<sequence>MKKRTKQTLYTVIAAAVFFLAGCTEKVSPMETMYTTLEGVVSAEEGFNEQQDPLRELEKQEHDLFDQIISLSMNEFDQILTLSKEALSIIEQRKEKIEIERQSMIESEEKFKEVQDIIETIEDENLKAQAASLSDVMNTRYQAHKSLYDAYMKGLQLDQELYTILQDENLTLDQLESKINEINEAYELVMEANNQFNEITEKYNDAKKNFYEAAGLEVTVTAGE</sequence>
<dbReference type="Pfam" id="PF10368">
    <property type="entry name" value="YkyA"/>
    <property type="match status" value="1"/>
</dbReference>
<dbReference type="AlphaFoldDB" id="A0A285D245"/>
<feature type="chain" id="PRO_5038609900" evidence="2">
    <location>
        <begin position="22"/>
        <end position="224"/>
    </location>
</feature>
<evidence type="ECO:0000256" key="1">
    <source>
        <dbReference type="SAM" id="Coils"/>
    </source>
</evidence>